<accession>J0WQ03</accession>
<protein>
    <submittedName>
        <fullName evidence="2">Uncharacterized protein</fullName>
    </submittedName>
</protein>
<dbReference type="EMBL" id="JH687939">
    <property type="protein sequence ID" value="EJD34530.1"/>
    <property type="molecule type" value="Genomic_DNA"/>
</dbReference>
<feature type="compositionally biased region" description="Low complexity" evidence="1">
    <location>
        <begin position="48"/>
        <end position="67"/>
    </location>
</feature>
<dbReference type="AlphaFoldDB" id="J0WQ03"/>
<proteinExistence type="predicted"/>
<keyword evidence="3" id="KW-1185">Reference proteome</keyword>
<dbReference type="KEGG" id="adl:AURDEDRAFT_176426"/>
<dbReference type="InParanoid" id="J0WQ03"/>
<name>J0WQ03_AURST</name>
<organism evidence="2 3">
    <name type="scientific">Auricularia subglabra (strain TFB-10046 / SS5)</name>
    <name type="common">White-rot fungus</name>
    <name type="synonym">Auricularia delicata (strain TFB10046)</name>
    <dbReference type="NCBI Taxonomy" id="717982"/>
    <lineage>
        <taxon>Eukaryota</taxon>
        <taxon>Fungi</taxon>
        <taxon>Dikarya</taxon>
        <taxon>Basidiomycota</taxon>
        <taxon>Agaricomycotina</taxon>
        <taxon>Agaricomycetes</taxon>
        <taxon>Auriculariales</taxon>
        <taxon>Auriculariaceae</taxon>
        <taxon>Auricularia</taxon>
    </lineage>
</organism>
<evidence type="ECO:0000256" key="1">
    <source>
        <dbReference type="SAM" id="MobiDB-lite"/>
    </source>
</evidence>
<reference evidence="3" key="1">
    <citation type="journal article" date="2012" name="Science">
        <title>The Paleozoic origin of enzymatic lignin decomposition reconstructed from 31 fungal genomes.</title>
        <authorList>
            <person name="Floudas D."/>
            <person name="Binder M."/>
            <person name="Riley R."/>
            <person name="Barry K."/>
            <person name="Blanchette R.A."/>
            <person name="Henrissat B."/>
            <person name="Martinez A.T."/>
            <person name="Otillar R."/>
            <person name="Spatafora J.W."/>
            <person name="Yadav J.S."/>
            <person name="Aerts A."/>
            <person name="Benoit I."/>
            <person name="Boyd A."/>
            <person name="Carlson A."/>
            <person name="Copeland A."/>
            <person name="Coutinho P.M."/>
            <person name="de Vries R.P."/>
            <person name="Ferreira P."/>
            <person name="Findley K."/>
            <person name="Foster B."/>
            <person name="Gaskell J."/>
            <person name="Glotzer D."/>
            <person name="Gorecki P."/>
            <person name="Heitman J."/>
            <person name="Hesse C."/>
            <person name="Hori C."/>
            <person name="Igarashi K."/>
            <person name="Jurgens J.A."/>
            <person name="Kallen N."/>
            <person name="Kersten P."/>
            <person name="Kohler A."/>
            <person name="Kuees U."/>
            <person name="Kumar T.K.A."/>
            <person name="Kuo A."/>
            <person name="LaButti K."/>
            <person name="Larrondo L.F."/>
            <person name="Lindquist E."/>
            <person name="Ling A."/>
            <person name="Lombard V."/>
            <person name="Lucas S."/>
            <person name="Lundell T."/>
            <person name="Martin R."/>
            <person name="McLaughlin D.J."/>
            <person name="Morgenstern I."/>
            <person name="Morin E."/>
            <person name="Murat C."/>
            <person name="Nagy L.G."/>
            <person name="Nolan M."/>
            <person name="Ohm R.A."/>
            <person name="Patyshakuliyeva A."/>
            <person name="Rokas A."/>
            <person name="Ruiz-Duenas F.J."/>
            <person name="Sabat G."/>
            <person name="Salamov A."/>
            <person name="Samejima M."/>
            <person name="Schmutz J."/>
            <person name="Slot J.C."/>
            <person name="St John F."/>
            <person name="Stenlid J."/>
            <person name="Sun H."/>
            <person name="Sun S."/>
            <person name="Syed K."/>
            <person name="Tsang A."/>
            <person name="Wiebenga A."/>
            <person name="Young D."/>
            <person name="Pisabarro A."/>
            <person name="Eastwood D.C."/>
            <person name="Martin F."/>
            <person name="Cullen D."/>
            <person name="Grigoriev I.V."/>
            <person name="Hibbett D.S."/>
        </authorList>
    </citation>
    <scope>NUCLEOTIDE SEQUENCE [LARGE SCALE GENOMIC DNA]</scope>
    <source>
        <strain evidence="3">TFB10046</strain>
    </source>
</reference>
<gene>
    <name evidence="2" type="ORF">AURDEDRAFT_176426</name>
</gene>
<feature type="region of interest" description="Disordered" evidence="1">
    <location>
        <begin position="1"/>
        <end position="126"/>
    </location>
</feature>
<dbReference type="Proteomes" id="UP000006514">
    <property type="component" value="Unassembled WGS sequence"/>
</dbReference>
<sequence>MPLQSSLADMLRSPSYATQSPSPGFPVTMPSPYDSDWAASTSPIGREPSSGPIRSSPCGSCGSGPHSLKPCADRKSTPYPLKIPRRSPAPDGVPELMLESPDSPRSDMADVGSPRPSLAPVRREADNDDGLPAVRALMAGRAFRLKWKGHGLVKTAESWPDVLEGLTRMAREMEQSQPHYHPEAAAPNGLFVHEFAHDLQLIQDLYNSFAVTRFLLRQSKQERSAIHFARIYTRGLISNGYFLDEGQGCLSREVYDPLDQPITGLHHEAGA</sequence>
<evidence type="ECO:0000313" key="3">
    <source>
        <dbReference type="Proteomes" id="UP000006514"/>
    </source>
</evidence>
<evidence type="ECO:0000313" key="2">
    <source>
        <dbReference type="EMBL" id="EJD34530.1"/>
    </source>
</evidence>